<proteinExistence type="predicted"/>
<dbReference type="Gene3D" id="3.40.50.1820">
    <property type="entry name" value="alpha/beta hydrolase"/>
    <property type="match status" value="1"/>
</dbReference>
<sequence length="242" mass="26884">MVQKKKSKRLWKVLGLTLASLIGLFSLLAGAIALKPQLVISVIQSAMYPNGKAINPTEPLNPPSQQVKENGIYFRNDIKYGSTYPNSFLDISYPSEDTSVDRPTIIYFHGGGFFGGDKAMGDPLAANNDSNYLFDKLVQEGYNLVNVNYVLVPEYHFPDPIIQMNEAVNYLVAHQKELGLNMNKVIFFGQSAGAVMVGQYGAILSNPDYRALYPLTQDPKLTSAQVQAMPPFKFQAAIWHWT</sequence>
<keyword evidence="4" id="KW-1185">Reference proteome</keyword>
<reference evidence="3 4" key="1">
    <citation type="submission" date="2024-06" db="EMBL/GenBank/DDBJ databases">
        <title>Genomic Encyclopedia of Type Strains, Phase IV (KMG-IV): sequencing the most valuable type-strain genomes for metagenomic binning, comparative biology and taxonomic classification.</title>
        <authorList>
            <person name="Goeker M."/>
        </authorList>
    </citation>
    <scope>NUCLEOTIDE SEQUENCE [LARGE SCALE GENOMIC DNA]</scope>
    <source>
        <strain evidence="3 4">DSM 28303</strain>
    </source>
</reference>
<evidence type="ECO:0000259" key="2">
    <source>
        <dbReference type="Pfam" id="PF20434"/>
    </source>
</evidence>
<dbReference type="Proteomes" id="UP001549122">
    <property type="component" value="Unassembled WGS sequence"/>
</dbReference>
<dbReference type="InterPro" id="IPR050300">
    <property type="entry name" value="GDXG_lipolytic_enzyme"/>
</dbReference>
<gene>
    <name evidence="3" type="ORF">ABID29_002297</name>
</gene>
<dbReference type="InterPro" id="IPR049492">
    <property type="entry name" value="BD-FAE-like_dom"/>
</dbReference>
<dbReference type="Pfam" id="PF20434">
    <property type="entry name" value="BD-FAE"/>
    <property type="match status" value="1"/>
</dbReference>
<comment type="caution">
    <text evidence="3">The sequence shown here is derived from an EMBL/GenBank/DDBJ whole genome shotgun (WGS) entry which is preliminary data.</text>
</comment>
<accession>A0ABV2FKP8</accession>
<organism evidence="3 4">
    <name type="scientific">Streptococcus rupicaprae</name>
    <dbReference type="NCBI Taxonomy" id="759619"/>
    <lineage>
        <taxon>Bacteria</taxon>
        <taxon>Bacillati</taxon>
        <taxon>Bacillota</taxon>
        <taxon>Bacilli</taxon>
        <taxon>Lactobacillales</taxon>
        <taxon>Streptococcaceae</taxon>
        <taxon>Streptococcus</taxon>
    </lineage>
</organism>
<evidence type="ECO:0000313" key="3">
    <source>
        <dbReference type="EMBL" id="MET3559148.1"/>
    </source>
</evidence>
<feature type="domain" description="BD-FAE-like" evidence="2">
    <location>
        <begin position="89"/>
        <end position="196"/>
    </location>
</feature>
<keyword evidence="1" id="KW-0378">Hydrolase</keyword>
<dbReference type="EMBL" id="JBEPLO010000035">
    <property type="protein sequence ID" value="MET3559148.1"/>
    <property type="molecule type" value="Genomic_DNA"/>
</dbReference>
<name>A0ABV2FKP8_9STRE</name>
<dbReference type="PANTHER" id="PTHR48081:SF6">
    <property type="entry name" value="PEPTIDASE S9 PROLYL OLIGOPEPTIDASE CATALYTIC DOMAIN-CONTAINING PROTEIN"/>
    <property type="match status" value="1"/>
</dbReference>
<dbReference type="RefSeq" id="WP_354366234.1">
    <property type="nucleotide sequence ID" value="NZ_JBEPLO010000035.1"/>
</dbReference>
<dbReference type="InterPro" id="IPR029058">
    <property type="entry name" value="AB_hydrolase_fold"/>
</dbReference>
<dbReference type="SUPFAM" id="SSF53474">
    <property type="entry name" value="alpha/beta-Hydrolases"/>
    <property type="match status" value="1"/>
</dbReference>
<evidence type="ECO:0000313" key="4">
    <source>
        <dbReference type="Proteomes" id="UP001549122"/>
    </source>
</evidence>
<protein>
    <submittedName>
        <fullName evidence="3">Acetyl esterase/lipase</fullName>
    </submittedName>
</protein>
<dbReference type="PANTHER" id="PTHR48081">
    <property type="entry name" value="AB HYDROLASE SUPERFAMILY PROTEIN C4A8.06C"/>
    <property type="match status" value="1"/>
</dbReference>
<evidence type="ECO:0000256" key="1">
    <source>
        <dbReference type="ARBA" id="ARBA00022801"/>
    </source>
</evidence>